<evidence type="ECO:0000313" key="9">
    <source>
        <dbReference type="Proteomes" id="UP001169492"/>
    </source>
</evidence>
<evidence type="ECO:0000313" key="8">
    <source>
        <dbReference type="Proteomes" id="UP001169491"/>
    </source>
</evidence>
<feature type="binding site" evidence="3">
    <location>
        <position position="299"/>
    </location>
    <ligand>
        <name>Zn(2+)</name>
        <dbReference type="ChEBI" id="CHEBI:29105"/>
    </ligand>
</feature>
<organism evidence="6 9">
    <name type="scientific">Pseudidiomarina terrestris</name>
    <dbReference type="NCBI Taxonomy" id="2820060"/>
    <lineage>
        <taxon>Bacteria</taxon>
        <taxon>Pseudomonadati</taxon>
        <taxon>Pseudomonadota</taxon>
        <taxon>Gammaproteobacteria</taxon>
        <taxon>Alteromonadales</taxon>
        <taxon>Idiomarinaceae</taxon>
        <taxon>Pseudidiomarina</taxon>
    </lineage>
</organism>
<dbReference type="HAMAP" id="MF_01820">
    <property type="entry name" value="GTPase_RsgA"/>
    <property type="match status" value="1"/>
</dbReference>
<comment type="caution">
    <text evidence="6">The sequence shown here is derived from an EMBL/GenBank/DDBJ whole genome shotgun (WGS) entry which is preliminary data.</text>
</comment>
<comment type="similarity">
    <text evidence="3">Belongs to the TRAFAC class YlqF/YawG GTPase family. RsgA subfamily.</text>
</comment>
<reference evidence="8 9" key="1">
    <citation type="submission" date="2021-03" db="EMBL/GenBank/DDBJ databases">
        <title>Pseudidiomarina terrestris, a new bacterium isolated from saline soil.</title>
        <authorList>
            <person name="Galisteo C."/>
            <person name="De La Haba R."/>
            <person name="Sanchez-Porro C."/>
            <person name="Ventosa A."/>
        </authorList>
    </citation>
    <scope>NUCLEOTIDE SEQUENCE [LARGE SCALE GENOMIC DNA]</scope>
    <source>
        <strain evidence="6 9">1APP75-32.1</strain>
        <strain evidence="8">1APR75-15</strain>
        <strain evidence="7">1ASR75-15</strain>
    </source>
</reference>
<comment type="cofactor">
    <cofactor evidence="3">
        <name>Zn(2+)</name>
        <dbReference type="ChEBI" id="CHEBI:29105"/>
    </cofactor>
    <text evidence="3">Binds 1 zinc ion per subunit.</text>
</comment>
<dbReference type="GO" id="GO:0019843">
    <property type="term" value="F:rRNA binding"/>
    <property type="evidence" value="ECO:0007669"/>
    <property type="project" value="UniProtKB-KW"/>
</dbReference>
<proteinExistence type="inferred from homology"/>
<dbReference type="Gene3D" id="2.40.50.140">
    <property type="entry name" value="Nucleic acid-binding proteins"/>
    <property type="match status" value="1"/>
</dbReference>
<dbReference type="Proteomes" id="UP001169492">
    <property type="component" value="Unassembled WGS sequence"/>
</dbReference>
<dbReference type="AlphaFoldDB" id="A0AAW7R159"/>
<evidence type="ECO:0000256" key="3">
    <source>
        <dbReference type="HAMAP-Rule" id="MF_01820"/>
    </source>
</evidence>
<dbReference type="CDD" id="cd01854">
    <property type="entry name" value="YjeQ_EngC"/>
    <property type="match status" value="1"/>
</dbReference>
<dbReference type="GO" id="GO:0003924">
    <property type="term" value="F:GTPase activity"/>
    <property type="evidence" value="ECO:0007669"/>
    <property type="project" value="UniProtKB-UniRule"/>
</dbReference>
<comment type="subunit">
    <text evidence="3">Monomer. Associates with 30S ribosomal subunit, binds 16S rRNA.</text>
</comment>
<dbReference type="GO" id="GO:0005525">
    <property type="term" value="F:GTP binding"/>
    <property type="evidence" value="ECO:0007669"/>
    <property type="project" value="UniProtKB-UniRule"/>
</dbReference>
<sequence length="354" mass="38981">MGKHRKLNKGQLRRVRANQQKRLQQNDLEQQLDDASLGGTESGIIVARFGQHAIVAGDDEQQYRCNIRRGIESLVCGDEVVWRRFTGQSANTEQGVIEAVQPRRSLLSRPDYYDGVKPVAANIDQILIISSVLPAFSTQIIDRYLVACEDIDITPVIILNKADLLDEVGATEREEIGAALAMYEAIGYQVLSVSAKTTGGLDDIKRLLQTEVSIVVGQSGVGKSSLVNALLPDIDADVGDISSNSGLGQHTTTVATRYPLPDGGFLIDSPGIREFALWHLDETRVAWCFIDFRPFLGQCKFRDCKHQPQDPGCALQQAVEAGDLHPLRLYNFHKIIESMATSKPSRAMPRGSKK</sequence>
<feature type="binding site" evidence="3">
    <location>
        <position position="313"/>
    </location>
    <ligand>
        <name>Zn(2+)</name>
        <dbReference type="ChEBI" id="CHEBI:29105"/>
    </ligand>
</feature>
<dbReference type="GO" id="GO:0046872">
    <property type="term" value="F:metal ion binding"/>
    <property type="evidence" value="ECO:0007669"/>
    <property type="project" value="UniProtKB-KW"/>
</dbReference>
<dbReference type="InterPro" id="IPR027417">
    <property type="entry name" value="P-loop_NTPase"/>
</dbReference>
<keyword evidence="3" id="KW-0699">rRNA-binding</keyword>
<comment type="subcellular location">
    <subcellularLocation>
        <location evidence="3">Cytoplasm</location>
    </subcellularLocation>
</comment>
<feature type="domain" description="CP-type G" evidence="5">
    <location>
        <begin position="104"/>
        <end position="275"/>
    </location>
</feature>
<feature type="binding site" evidence="3">
    <location>
        <begin position="160"/>
        <end position="163"/>
    </location>
    <ligand>
        <name>GTP</name>
        <dbReference type="ChEBI" id="CHEBI:37565"/>
    </ligand>
</feature>
<dbReference type="Pfam" id="PF03193">
    <property type="entry name" value="RsgA_GTPase"/>
    <property type="match status" value="1"/>
</dbReference>
<dbReference type="PROSITE" id="PS50936">
    <property type="entry name" value="ENGC_GTPASE"/>
    <property type="match status" value="1"/>
</dbReference>
<protein>
    <recommendedName>
        <fullName evidence="3">Small ribosomal subunit biogenesis GTPase RsgA</fullName>
        <ecNumber evidence="3">3.6.1.-</ecNumber>
    </recommendedName>
</protein>
<keyword evidence="3" id="KW-0479">Metal-binding</keyword>
<feature type="domain" description="EngC GTPase" evidence="4">
    <location>
        <begin position="121"/>
        <end position="273"/>
    </location>
</feature>
<dbReference type="InterPro" id="IPR030378">
    <property type="entry name" value="G_CP_dom"/>
</dbReference>
<evidence type="ECO:0000259" key="4">
    <source>
        <dbReference type="PROSITE" id="PS50936"/>
    </source>
</evidence>
<gene>
    <name evidence="3 6" type="primary">rsgA</name>
    <name evidence="6" type="ORF">J6I90_09070</name>
    <name evidence="7" type="ORF">J6I92_06380</name>
</gene>
<dbReference type="Gene3D" id="3.40.50.300">
    <property type="entry name" value="P-loop containing nucleotide triphosphate hydrolases"/>
    <property type="match status" value="1"/>
</dbReference>
<evidence type="ECO:0000259" key="5">
    <source>
        <dbReference type="PROSITE" id="PS51721"/>
    </source>
</evidence>
<dbReference type="PANTHER" id="PTHR32120">
    <property type="entry name" value="SMALL RIBOSOMAL SUBUNIT BIOGENESIS GTPASE RSGA"/>
    <property type="match status" value="1"/>
</dbReference>
<comment type="function">
    <text evidence="3">One of several proteins that assist in the late maturation steps of the functional core of the 30S ribosomal subunit. Helps release RbfA from mature subunits. May play a role in the assembly of ribosomal proteins into the subunit. Circularly permuted GTPase that catalyzes slow GTP hydrolysis, GTPase activity is stimulated by the 30S ribosomal subunit.</text>
</comment>
<accession>A0AAW7R159</accession>
<keyword evidence="3" id="KW-0690">Ribosome biogenesis</keyword>
<dbReference type="Proteomes" id="UP001169491">
    <property type="component" value="Unassembled WGS sequence"/>
</dbReference>
<dbReference type="RefSeq" id="WP_301721137.1">
    <property type="nucleotide sequence ID" value="NZ_JAGGJB010000004.1"/>
</dbReference>
<dbReference type="EC" id="3.6.1.-" evidence="3"/>
<dbReference type="Gene3D" id="1.10.40.50">
    <property type="entry name" value="Probable gtpase engc, domain 3"/>
    <property type="match status" value="1"/>
</dbReference>
<keyword evidence="3" id="KW-0963">Cytoplasm</keyword>
<dbReference type="PANTHER" id="PTHR32120:SF11">
    <property type="entry name" value="SMALL RIBOSOMAL SUBUNIT BIOGENESIS GTPASE RSGA 1, MITOCHONDRIAL-RELATED"/>
    <property type="match status" value="1"/>
</dbReference>
<keyword evidence="3" id="KW-0694">RNA-binding</keyword>
<keyword evidence="1 3" id="KW-0547">Nucleotide-binding</keyword>
<dbReference type="InterPro" id="IPR010914">
    <property type="entry name" value="RsgA_GTPase_dom"/>
</dbReference>
<feature type="binding site" evidence="3">
    <location>
        <position position="306"/>
    </location>
    <ligand>
        <name>Zn(2+)</name>
        <dbReference type="ChEBI" id="CHEBI:29105"/>
    </ligand>
</feature>
<keyword evidence="2 3" id="KW-0342">GTP-binding</keyword>
<dbReference type="GO" id="GO:0042274">
    <property type="term" value="P:ribosomal small subunit biogenesis"/>
    <property type="evidence" value="ECO:0007669"/>
    <property type="project" value="UniProtKB-UniRule"/>
</dbReference>
<dbReference type="NCBIfam" id="TIGR00157">
    <property type="entry name" value="ribosome small subunit-dependent GTPase A"/>
    <property type="match status" value="1"/>
</dbReference>
<dbReference type="InterPro" id="IPR004881">
    <property type="entry name" value="Ribosome_biogen_GTPase_RsgA"/>
</dbReference>
<keyword evidence="3 6" id="KW-0378">Hydrolase</keyword>
<dbReference type="EMBL" id="JAGGJB010000004">
    <property type="protein sequence ID" value="MDN7125033.1"/>
    <property type="molecule type" value="Genomic_DNA"/>
</dbReference>
<evidence type="ECO:0000256" key="1">
    <source>
        <dbReference type="ARBA" id="ARBA00022741"/>
    </source>
</evidence>
<keyword evidence="8" id="KW-1185">Reference proteome</keyword>
<evidence type="ECO:0000313" key="7">
    <source>
        <dbReference type="EMBL" id="MDN7129492.1"/>
    </source>
</evidence>
<feature type="binding site" evidence="3">
    <location>
        <begin position="217"/>
        <end position="225"/>
    </location>
    <ligand>
        <name>GTP</name>
        <dbReference type="ChEBI" id="CHEBI:37565"/>
    </ligand>
</feature>
<dbReference type="InterPro" id="IPR012340">
    <property type="entry name" value="NA-bd_OB-fold"/>
</dbReference>
<dbReference type="EMBL" id="JAGGJC010000002">
    <property type="protein sequence ID" value="MDN7129492.1"/>
    <property type="molecule type" value="Genomic_DNA"/>
</dbReference>
<keyword evidence="3" id="KW-0862">Zinc</keyword>
<name>A0AAW7R159_9GAMM</name>
<dbReference type="NCBIfam" id="NF008931">
    <property type="entry name" value="PRK12288.1"/>
    <property type="match status" value="1"/>
</dbReference>
<evidence type="ECO:0000313" key="6">
    <source>
        <dbReference type="EMBL" id="MDN7125033.1"/>
    </source>
</evidence>
<dbReference type="GO" id="GO:0005737">
    <property type="term" value="C:cytoplasm"/>
    <property type="evidence" value="ECO:0007669"/>
    <property type="project" value="UniProtKB-SubCell"/>
</dbReference>
<dbReference type="PROSITE" id="PS51721">
    <property type="entry name" value="G_CP"/>
    <property type="match status" value="1"/>
</dbReference>
<dbReference type="SUPFAM" id="SSF52540">
    <property type="entry name" value="P-loop containing nucleoside triphosphate hydrolases"/>
    <property type="match status" value="1"/>
</dbReference>
<feature type="binding site" evidence="3">
    <location>
        <position position="304"/>
    </location>
    <ligand>
        <name>Zn(2+)</name>
        <dbReference type="ChEBI" id="CHEBI:29105"/>
    </ligand>
</feature>
<evidence type="ECO:0000256" key="2">
    <source>
        <dbReference type="ARBA" id="ARBA00023134"/>
    </source>
</evidence>